<protein>
    <recommendedName>
        <fullName evidence="4">Secreted protein</fullName>
    </recommendedName>
</protein>
<evidence type="ECO:0000313" key="3">
    <source>
        <dbReference type="RefSeq" id="XP_033461949.1"/>
    </source>
</evidence>
<gene>
    <name evidence="3" type="ORF">K489DRAFT_144847</name>
</gene>
<name>A0A6J3MAM5_9PEZI</name>
<evidence type="ECO:0000256" key="1">
    <source>
        <dbReference type="SAM" id="SignalP"/>
    </source>
</evidence>
<accession>A0A6J3MAM5</accession>
<evidence type="ECO:0000313" key="2">
    <source>
        <dbReference type="Proteomes" id="UP000504637"/>
    </source>
</evidence>
<reference evidence="3" key="3">
    <citation type="submission" date="2025-08" db="UniProtKB">
        <authorList>
            <consortium name="RefSeq"/>
        </authorList>
    </citation>
    <scope>IDENTIFICATION</scope>
    <source>
        <strain evidence="3">CBS 342.82</strain>
    </source>
</reference>
<feature type="signal peptide" evidence="1">
    <location>
        <begin position="1"/>
        <end position="21"/>
    </location>
</feature>
<evidence type="ECO:0008006" key="4">
    <source>
        <dbReference type="Google" id="ProtNLM"/>
    </source>
</evidence>
<keyword evidence="2" id="KW-1185">Reference proteome</keyword>
<keyword evidence="1" id="KW-0732">Signal</keyword>
<reference evidence="3" key="1">
    <citation type="submission" date="2020-01" db="EMBL/GenBank/DDBJ databases">
        <authorList>
            <consortium name="DOE Joint Genome Institute"/>
            <person name="Haridas S."/>
            <person name="Albert R."/>
            <person name="Binder M."/>
            <person name="Bloem J."/>
            <person name="Labutti K."/>
            <person name="Salamov A."/>
            <person name="Andreopoulos B."/>
            <person name="Baker S.E."/>
            <person name="Barry K."/>
            <person name="Bills G."/>
            <person name="Bluhm B.H."/>
            <person name="Cannon C."/>
            <person name="Castanera R."/>
            <person name="Culley D.E."/>
            <person name="Daum C."/>
            <person name="Ezra D."/>
            <person name="Gonzalez J.B."/>
            <person name="Henrissat B."/>
            <person name="Kuo A."/>
            <person name="Liang C."/>
            <person name="Lipzen A."/>
            <person name="Lutzoni F."/>
            <person name="Magnuson J."/>
            <person name="Mondo S."/>
            <person name="Nolan M."/>
            <person name="Ohm R."/>
            <person name="Pangilinan J."/>
            <person name="Park H.-J."/>
            <person name="Ramirez L."/>
            <person name="Alfaro M."/>
            <person name="Sun H."/>
            <person name="Tritt A."/>
            <person name="Yoshinaga Y."/>
            <person name="Zwiers L.-H."/>
            <person name="Turgeon B.G."/>
            <person name="Goodwin S.B."/>
            <person name="Spatafora J.W."/>
            <person name="Crous P.W."/>
            <person name="Grigoriev I.V."/>
        </authorList>
    </citation>
    <scope>NUCLEOTIDE SEQUENCE</scope>
    <source>
        <strain evidence="3">CBS 342.82</strain>
    </source>
</reference>
<proteinExistence type="predicted"/>
<dbReference type="GeneID" id="54356969"/>
<sequence length="105" mass="11999">MTLAFIIRLLCLPKSILPAAALTTNPSAQSSNREVFPQSCFTLVLGASLSLSLYLPRWVPRYCYCQLISWLSERLHGYNLNPRHSSMYRIRSLGRGQHHERHGTQ</sequence>
<dbReference type="Proteomes" id="UP000504637">
    <property type="component" value="Unplaced"/>
</dbReference>
<organism evidence="3">
    <name type="scientific">Dissoconium aciculare CBS 342.82</name>
    <dbReference type="NCBI Taxonomy" id="1314786"/>
    <lineage>
        <taxon>Eukaryota</taxon>
        <taxon>Fungi</taxon>
        <taxon>Dikarya</taxon>
        <taxon>Ascomycota</taxon>
        <taxon>Pezizomycotina</taxon>
        <taxon>Dothideomycetes</taxon>
        <taxon>Dothideomycetidae</taxon>
        <taxon>Mycosphaerellales</taxon>
        <taxon>Dissoconiaceae</taxon>
        <taxon>Dissoconium</taxon>
    </lineage>
</organism>
<dbReference type="AlphaFoldDB" id="A0A6J3MAM5"/>
<reference evidence="3" key="2">
    <citation type="submission" date="2020-04" db="EMBL/GenBank/DDBJ databases">
        <authorList>
            <consortium name="NCBI Genome Project"/>
        </authorList>
    </citation>
    <scope>NUCLEOTIDE SEQUENCE</scope>
    <source>
        <strain evidence="3">CBS 342.82</strain>
    </source>
</reference>
<dbReference type="RefSeq" id="XP_033461949.1">
    <property type="nucleotide sequence ID" value="XM_033599170.1"/>
</dbReference>
<feature type="chain" id="PRO_5027025131" description="Secreted protein" evidence="1">
    <location>
        <begin position="22"/>
        <end position="105"/>
    </location>
</feature>